<dbReference type="PANTHER" id="PTHR24421:SF10">
    <property type="entry name" value="NITRATE_NITRITE SENSOR PROTEIN NARQ"/>
    <property type="match status" value="1"/>
</dbReference>
<dbReference type="InterPro" id="IPR000014">
    <property type="entry name" value="PAS"/>
</dbReference>
<dbReference type="SUPFAM" id="SSF55874">
    <property type="entry name" value="ATPase domain of HSP90 chaperone/DNA topoisomerase II/histidine kinase"/>
    <property type="match status" value="1"/>
</dbReference>
<evidence type="ECO:0000313" key="9">
    <source>
        <dbReference type="EMBL" id="XAY05428.1"/>
    </source>
</evidence>
<dbReference type="GO" id="GO:0000160">
    <property type="term" value="P:phosphorelay signal transduction system"/>
    <property type="evidence" value="ECO:0007669"/>
    <property type="project" value="UniProtKB-KW"/>
</dbReference>
<feature type="domain" description="PAC" evidence="8">
    <location>
        <begin position="425"/>
        <end position="477"/>
    </location>
</feature>
<dbReference type="SMART" id="SM00091">
    <property type="entry name" value="PAS"/>
    <property type="match status" value="2"/>
</dbReference>
<dbReference type="EC" id="2.7.13.3" evidence="2"/>
<comment type="catalytic activity">
    <reaction evidence="1">
        <text>ATP + protein L-histidine = ADP + protein N-phospho-L-histidine.</text>
        <dbReference type="EC" id="2.7.13.3"/>
    </reaction>
</comment>
<dbReference type="PANTHER" id="PTHR24421">
    <property type="entry name" value="NITRATE/NITRITE SENSOR PROTEIN NARX-RELATED"/>
    <property type="match status" value="1"/>
</dbReference>
<dbReference type="InterPro" id="IPR036890">
    <property type="entry name" value="HATPase_C_sf"/>
</dbReference>
<feature type="coiled-coil region" evidence="6">
    <location>
        <begin position="117"/>
        <end position="144"/>
    </location>
</feature>
<accession>A0AAU7AVD0</accession>
<evidence type="ECO:0000256" key="6">
    <source>
        <dbReference type="SAM" id="Coils"/>
    </source>
</evidence>
<dbReference type="Gene3D" id="3.30.565.10">
    <property type="entry name" value="Histidine kinase-like ATPase, C-terminal domain"/>
    <property type="match status" value="1"/>
</dbReference>
<dbReference type="KEGG" id="parq:DSM112329_02278"/>
<evidence type="ECO:0000259" key="7">
    <source>
        <dbReference type="PROSITE" id="PS50112"/>
    </source>
</evidence>
<dbReference type="InterPro" id="IPR000700">
    <property type="entry name" value="PAS-assoc_C"/>
</dbReference>
<dbReference type="InterPro" id="IPR035965">
    <property type="entry name" value="PAS-like_dom_sf"/>
</dbReference>
<dbReference type="AlphaFoldDB" id="A0AAU7AVD0"/>
<name>A0AAU7AVD0_9ACTN</name>
<evidence type="ECO:0000259" key="8">
    <source>
        <dbReference type="PROSITE" id="PS50113"/>
    </source>
</evidence>
<dbReference type="NCBIfam" id="TIGR00229">
    <property type="entry name" value="sensory_box"/>
    <property type="match status" value="2"/>
</dbReference>
<evidence type="ECO:0000256" key="4">
    <source>
        <dbReference type="ARBA" id="ARBA00022777"/>
    </source>
</evidence>
<keyword evidence="3" id="KW-0808">Transferase</keyword>
<dbReference type="InterPro" id="IPR050482">
    <property type="entry name" value="Sensor_HK_TwoCompSys"/>
</dbReference>
<proteinExistence type="predicted"/>
<evidence type="ECO:0000256" key="1">
    <source>
        <dbReference type="ARBA" id="ARBA00000085"/>
    </source>
</evidence>
<sequence length="606" mass="65239">MAALILAFAYSLTLWVTVRRGAWIPGRILEVTDPAVALALVAVLDPGRSAFARTPILLMLIGWALLCTQRELWVRGLGVSVFVGAVGTARHDVATGGKAAAYTLVVLAICSGVARRVAERSARIAALEARAGELQAEVGDLERRERARMAQLLHDDALQRLLAARQDLDQGLDGDAEALARAVGGLGDATHALRGLTFVANDDALQAAGLESAVRRIVADAAARAGLQTTVQVDPGLDGTLGPVVLPIVRELVSNVERHAAASELRVALVRQSGAVVIEVGDDGRGVTRSRLHDAVRDGHLGISGLRRRVAGLHGTIDIDGRPGAGTDVRVVLADEEIRAQRAVEDALRNEREWNAALVAGFPDPFVVTTVDMRVVDVSDRFVATTGWSRAELLAAGPGQLPYIEPEAADEVRERAVRRSGEREYESEEVLVCRDGRRLDVIASVHNVRDPRGQRALRLVTFKDISARRATERQLREERDLSTAFRRIMREAYMQTLDGVIVDVNDALCALLGFSREDLIGAERPYFFFPREGLPDAFAFATGVEEQGQAEATLQVRRADGVVIEVAVVGVAVRAANGRRLGRMLSVRAAGPVPAMGPIVPLSREV</sequence>
<dbReference type="Gene3D" id="3.30.450.20">
    <property type="entry name" value="PAS domain"/>
    <property type="match status" value="2"/>
</dbReference>
<dbReference type="RefSeq" id="WP_354701936.1">
    <property type="nucleotide sequence ID" value="NZ_CP114014.1"/>
</dbReference>
<gene>
    <name evidence="9" type="ORF">DSM112329_02278</name>
</gene>
<reference evidence="9" key="1">
    <citation type="submission" date="2022-12" db="EMBL/GenBank/DDBJ databases">
        <title>Paraconexibacter alkalitolerans sp. nov. and Baekduia alba sp. nov., isolated from soil and emended description of the genera Paraconexibacter (Chun et al., 2020) and Baekduia (An et al., 2020).</title>
        <authorList>
            <person name="Vieira S."/>
            <person name="Huber K.J."/>
            <person name="Geppert A."/>
            <person name="Wolf J."/>
            <person name="Neumann-Schaal M."/>
            <person name="Muesken M."/>
            <person name="Overmann J."/>
        </authorList>
    </citation>
    <scope>NUCLEOTIDE SEQUENCE</scope>
    <source>
        <strain evidence="9">AEG42_29</strain>
    </source>
</reference>
<dbReference type="CDD" id="cd16917">
    <property type="entry name" value="HATPase_UhpB-NarQ-NarX-like"/>
    <property type="match status" value="1"/>
</dbReference>
<dbReference type="GO" id="GO:0004673">
    <property type="term" value="F:protein histidine kinase activity"/>
    <property type="evidence" value="ECO:0007669"/>
    <property type="project" value="UniProtKB-EC"/>
</dbReference>
<evidence type="ECO:0000256" key="3">
    <source>
        <dbReference type="ARBA" id="ARBA00022679"/>
    </source>
</evidence>
<dbReference type="PROSITE" id="PS50113">
    <property type="entry name" value="PAC"/>
    <property type="match status" value="1"/>
</dbReference>
<keyword evidence="6" id="KW-0175">Coiled coil</keyword>
<keyword evidence="5" id="KW-0902">Two-component regulatory system</keyword>
<dbReference type="CDD" id="cd00130">
    <property type="entry name" value="PAS"/>
    <property type="match status" value="2"/>
</dbReference>
<dbReference type="Pfam" id="PF13426">
    <property type="entry name" value="PAS_9"/>
    <property type="match status" value="2"/>
</dbReference>
<dbReference type="EMBL" id="CP114014">
    <property type="protein sequence ID" value="XAY05428.1"/>
    <property type="molecule type" value="Genomic_DNA"/>
</dbReference>
<dbReference type="SUPFAM" id="SSF55785">
    <property type="entry name" value="PYP-like sensor domain (PAS domain)"/>
    <property type="match status" value="2"/>
</dbReference>
<evidence type="ECO:0000256" key="2">
    <source>
        <dbReference type="ARBA" id="ARBA00012438"/>
    </source>
</evidence>
<dbReference type="Pfam" id="PF02518">
    <property type="entry name" value="HATPase_c"/>
    <property type="match status" value="1"/>
</dbReference>
<dbReference type="InterPro" id="IPR003594">
    <property type="entry name" value="HATPase_dom"/>
</dbReference>
<dbReference type="PROSITE" id="PS50112">
    <property type="entry name" value="PAS"/>
    <property type="match status" value="2"/>
</dbReference>
<protein>
    <recommendedName>
        <fullName evidence="2">histidine kinase</fullName>
        <ecNumber evidence="2">2.7.13.3</ecNumber>
    </recommendedName>
</protein>
<feature type="domain" description="PAS" evidence="7">
    <location>
        <begin position="351"/>
        <end position="424"/>
    </location>
</feature>
<evidence type="ECO:0000256" key="5">
    <source>
        <dbReference type="ARBA" id="ARBA00023012"/>
    </source>
</evidence>
<organism evidence="9">
    <name type="scientific">Paraconexibacter sp. AEG42_29</name>
    <dbReference type="NCBI Taxonomy" id="2997339"/>
    <lineage>
        <taxon>Bacteria</taxon>
        <taxon>Bacillati</taxon>
        <taxon>Actinomycetota</taxon>
        <taxon>Thermoleophilia</taxon>
        <taxon>Solirubrobacterales</taxon>
        <taxon>Paraconexibacteraceae</taxon>
        <taxon>Paraconexibacter</taxon>
    </lineage>
</organism>
<feature type="domain" description="PAS" evidence="7">
    <location>
        <begin position="477"/>
        <end position="521"/>
    </location>
</feature>
<keyword evidence="4" id="KW-0418">Kinase</keyword>